<dbReference type="PANTHER" id="PTHR15715">
    <property type="entry name" value="CENTROSOMAL PROTEIN OF 170 KDA"/>
    <property type="match status" value="1"/>
</dbReference>
<dbReference type="FunFam" id="2.60.200.20:FF:000003">
    <property type="entry name" value="sarcolemmal membrane-associated protein isoform X2"/>
    <property type="match status" value="1"/>
</dbReference>
<dbReference type="InterPro" id="IPR051176">
    <property type="entry name" value="Cent_Immune-Sig_Mod"/>
</dbReference>
<evidence type="ECO:0000256" key="14">
    <source>
        <dbReference type="ARBA" id="ARBA00057671"/>
    </source>
</evidence>
<dbReference type="AlphaFoldDB" id="A0AAV7J195"/>
<proteinExistence type="inferred from homology"/>
<dbReference type="Pfam" id="PF00498">
    <property type="entry name" value="FHA"/>
    <property type="match status" value="1"/>
</dbReference>
<dbReference type="PANTHER" id="PTHR15715:SF37">
    <property type="entry name" value="LD47843P"/>
    <property type="match status" value="1"/>
</dbReference>
<evidence type="ECO:0000256" key="5">
    <source>
        <dbReference type="ARBA" id="ARBA00022490"/>
    </source>
</evidence>
<feature type="coiled-coil region" evidence="19">
    <location>
        <begin position="728"/>
        <end position="762"/>
    </location>
</feature>
<evidence type="ECO:0000256" key="8">
    <source>
        <dbReference type="ARBA" id="ARBA00022824"/>
    </source>
</evidence>
<keyword evidence="13" id="KW-0206">Cytoskeleton</keyword>
<evidence type="ECO:0000256" key="18">
    <source>
        <dbReference type="ARBA" id="ARBA00074026"/>
    </source>
</evidence>
<comment type="caution">
    <text evidence="23">The sequence shown here is derived from an EMBL/GenBank/DDBJ whole genome shotgun (WGS) entry which is preliminary data.</text>
</comment>
<dbReference type="GO" id="GO:0005813">
    <property type="term" value="C:centrosome"/>
    <property type="evidence" value="ECO:0007669"/>
    <property type="project" value="UniProtKB-SubCell"/>
</dbReference>
<gene>
    <name evidence="23" type="ORF">KQX54_001378</name>
</gene>
<keyword evidence="6" id="KW-0597">Phosphoprotein</keyword>
<evidence type="ECO:0000256" key="3">
    <source>
        <dbReference type="ARBA" id="ARBA00004389"/>
    </source>
</evidence>
<evidence type="ECO:0000256" key="10">
    <source>
        <dbReference type="ARBA" id="ARBA00023054"/>
    </source>
</evidence>
<evidence type="ECO:0000256" key="7">
    <source>
        <dbReference type="ARBA" id="ARBA00022692"/>
    </source>
</evidence>
<keyword evidence="10 19" id="KW-0175">Coiled coil</keyword>
<dbReference type="Gene3D" id="2.60.200.20">
    <property type="match status" value="1"/>
</dbReference>
<feature type="coiled-coil region" evidence="19">
    <location>
        <begin position="268"/>
        <end position="369"/>
    </location>
</feature>
<organism evidence="23 24">
    <name type="scientific">Cotesia glomerata</name>
    <name type="common">Lepidopteran parasitic wasp</name>
    <name type="synonym">Apanteles glomeratus</name>
    <dbReference type="NCBI Taxonomy" id="32391"/>
    <lineage>
        <taxon>Eukaryota</taxon>
        <taxon>Metazoa</taxon>
        <taxon>Ecdysozoa</taxon>
        <taxon>Arthropoda</taxon>
        <taxon>Hexapoda</taxon>
        <taxon>Insecta</taxon>
        <taxon>Pterygota</taxon>
        <taxon>Neoptera</taxon>
        <taxon>Endopterygota</taxon>
        <taxon>Hymenoptera</taxon>
        <taxon>Apocrita</taxon>
        <taxon>Ichneumonoidea</taxon>
        <taxon>Braconidae</taxon>
        <taxon>Microgastrinae</taxon>
        <taxon>Cotesia</taxon>
    </lineage>
</organism>
<keyword evidence="5" id="KW-0963">Cytoplasm</keyword>
<dbReference type="GO" id="GO:0031966">
    <property type="term" value="C:mitochondrial membrane"/>
    <property type="evidence" value="ECO:0007669"/>
    <property type="project" value="UniProtKB-SubCell"/>
</dbReference>
<keyword evidence="9 21" id="KW-1133">Transmembrane helix</keyword>
<name>A0AAV7J195_COTGL</name>
<evidence type="ECO:0000256" key="21">
    <source>
        <dbReference type="SAM" id="Phobius"/>
    </source>
</evidence>
<dbReference type="EMBL" id="JAHXZJ010000004">
    <property type="protein sequence ID" value="KAH0562910.1"/>
    <property type="molecule type" value="Genomic_DNA"/>
</dbReference>
<dbReference type="CDD" id="cd22679">
    <property type="entry name" value="FHA_SLMAP"/>
    <property type="match status" value="1"/>
</dbReference>
<dbReference type="InterPro" id="IPR000253">
    <property type="entry name" value="FHA_dom"/>
</dbReference>
<feature type="domain" description="FHA" evidence="22">
    <location>
        <begin position="75"/>
        <end position="130"/>
    </location>
</feature>
<keyword evidence="8" id="KW-0256">Endoplasmic reticulum</keyword>
<dbReference type="Proteomes" id="UP000826195">
    <property type="component" value="Unassembled WGS sequence"/>
</dbReference>
<keyword evidence="4" id="KW-1003">Cell membrane</keyword>
<evidence type="ECO:0000256" key="16">
    <source>
        <dbReference type="ARBA" id="ARBA00061687"/>
    </source>
</evidence>
<evidence type="ECO:0000256" key="11">
    <source>
        <dbReference type="ARBA" id="ARBA00023128"/>
    </source>
</evidence>
<dbReference type="PROSITE" id="PS50006">
    <property type="entry name" value="FHA_DOMAIN"/>
    <property type="match status" value="1"/>
</dbReference>
<evidence type="ECO:0000256" key="20">
    <source>
        <dbReference type="SAM" id="MobiDB-lite"/>
    </source>
</evidence>
<feature type="compositionally biased region" description="Basic and acidic residues" evidence="20">
    <location>
        <begin position="499"/>
        <end position="508"/>
    </location>
</feature>
<evidence type="ECO:0000256" key="9">
    <source>
        <dbReference type="ARBA" id="ARBA00022989"/>
    </source>
</evidence>
<sequence length="808" mass="91603">MIVNLNLFIQRTRVAMVVASSGWIQNVNFPSNQNDSNLNSGSVVDNNKMTAKGILMCRDNSHAFQDRTLNLDQPVKIGRSVARTRAANDNAIFDCKVLSRNHALLWYNAGKFFLQDTRSSNGTFVNNQRLSATGSESAAKEVCSGDIVQFGVDVVESTKKVTHGCIIATLKLYLPDGKEAKASRSMYMTSAAGDVTLEDLYKLNQYLQEASRREKVLQSKLAYLEKLVDNTKKAASQSWKALIDEDRLLSRIKTVESQLIVYTKNYSEDKVRNEILKLEEEKSQYQIAAKEALEKVHQEKLQVTEKLINLESRLNETEEECQSLHEIAKHAQIELQELAAKYSNAQKNLAQVEATLADKEQASREMVERALQQKEYLTRKVNHHSEIGQVLHHKLDMNRLDSMKIHKKITGLKNYMQTLKDINAKLMSEESKDGVNPIEIINAILETLNGMIAETETIDISPDKLKSFNDLEFGLLKNAEDDFAKYIVPPSSRTTINGKNDENHTEKSEQDDDAGSEVNYDSSSTTSEDTHSLVGSEGSNEEKSVVEMKLVNNASLDEEQSEVTNKLEVTFADDNGRELIESYHHHHYHHHSNDNNIEDESDESTDTISALSSLPSTLIKPDKDQFIADNENLTMIMNDVKEEVVEEKEKEETDGDYIKTLKPVGKTTCDCSSQSLHTREYILDLFMSSLDSLDNDDDAEAQLAVKKELEQVRSWFVNESSDLLVDKLKELYYKAKNEKSRMQEINEQLVILKEKFNTCNEDKNDLAKQYATLKSECGDFINTSYSVPIQYIAPILIAFLWLLMEKMF</sequence>
<evidence type="ECO:0000256" key="6">
    <source>
        <dbReference type="ARBA" id="ARBA00022553"/>
    </source>
</evidence>
<evidence type="ECO:0000256" key="12">
    <source>
        <dbReference type="ARBA" id="ARBA00023136"/>
    </source>
</evidence>
<reference evidence="23 24" key="1">
    <citation type="journal article" date="2021" name="J. Hered.">
        <title>A chromosome-level genome assembly of the parasitoid wasp, Cotesia glomerata (Hymenoptera: Braconidae).</title>
        <authorList>
            <person name="Pinto B.J."/>
            <person name="Weis J.J."/>
            <person name="Gamble T."/>
            <person name="Ode P.J."/>
            <person name="Paul R."/>
            <person name="Zaspel J.M."/>
        </authorList>
    </citation>
    <scope>NUCLEOTIDE SEQUENCE [LARGE SCALE GENOMIC DNA]</scope>
    <source>
        <strain evidence="23">CgM1</strain>
    </source>
</reference>
<evidence type="ECO:0000259" key="22">
    <source>
        <dbReference type="PROSITE" id="PS50006"/>
    </source>
</evidence>
<evidence type="ECO:0000313" key="23">
    <source>
        <dbReference type="EMBL" id="KAH0562910.1"/>
    </source>
</evidence>
<feature type="region of interest" description="Disordered" evidence="20">
    <location>
        <begin position="490"/>
        <end position="544"/>
    </location>
</feature>
<evidence type="ECO:0000256" key="17">
    <source>
        <dbReference type="ARBA" id="ARBA00066015"/>
    </source>
</evidence>
<keyword evidence="11" id="KW-0496">Mitochondrion</keyword>
<evidence type="ECO:0000256" key="1">
    <source>
        <dbReference type="ARBA" id="ARBA00004300"/>
    </source>
</evidence>
<evidence type="ECO:0000256" key="15">
    <source>
        <dbReference type="ARBA" id="ARBA00060409"/>
    </source>
</evidence>
<comment type="subcellular location">
    <subcellularLocation>
        <location evidence="15">Cell membrane</location>
        <location evidence="15">Sarcolemma</location>
        <topology evidence="15">Single-pass type IV membrane protein</topology>
    </subcellularLocation>
    <subcellularLocation>
        <location evidence="1">Cytoplasm</location>
        <location evidence="1">Cytoskeleton</location>
        <location evidence="1">Microtubule organizing center</location>
        <location evidence="1">Centrosome</location>
    </subcellularLocation>
    <subcellularLocation>
        <location evidence="3">Endoplasmic reticulum membrane</location>
        <topology evidence="3">Single-pass membrane protein</topology>
    </subcellularLocation>
    <subcellularLocation>
        <location evidence="2">Mitochondrion membrane</location>
        <topology evidence="2">Single-pass membrane protein</topology>
    </subcellularLocation>
</comment>
<evidence type="ECO:0000313" key="24">
    <source>
        <dbReference type="Proteomes" id="UP000826195"/>
    </source>
</evidence>
<evidence type="ECO:0000256" key="2">
    <source>
        <dbReference type="ARBA" id="ARBA00004304"/>
    </source>
</evidence>
<comment type="similarity">
    <text evidence="16">Belongs to the SLMAP family.</text>
</comment>
<dbReference type="InterPro" id="IPR008984">
    <property type="entry name" value="SMAD_FHA_dom_sf"/>
</dbReference>
<evidence type="ECO:0000256" key="19">
    <source>
        <dbReference type="SAM" id="Coils"/>
    </source>
</evidence>
<dbReference type="SUPFAM" id="SSF49879">
    <property type="entry name" value="SMAD/FHA domain"/>
    <property type="match status" value="1"/>
</dbReference>
<protein>
    <recommendedName>
        <fullName evidence="18">Sarcolemmal membrane-associated protein</fullName>
    </recommendedName>
</protein>
<keyword evidence="7 21" id="KW-0812">Transmembrane</keyword>
<comment type="function">
    <text evidence="14">Associates with the striatin-interacting phosphatase and kinase (STRIPAK) core complex, forming the extended (SIKE1:SLMAP)STRIPAK complex. The (SIKE1:SLMAP)STRIPAK complex dephosphorylates STK3 leading to the inhibition of Hippo signaling and the control of cell growth. May play a role during myoblast fusion.</text>
</comment>
<keyword evidence="12 21" id="KW-0472">Membrane</keyword>
<evidence type="ECO:0000256" key="4">
    <source>
        <dbReference type="ARBA" id="ARBA00022475"/>
    </source>
</evidence>
<comment type="subunit">
    <text evidence="17">Homodimer. Interacts with myosin. Interacts with SIKE1 and both associate with the STRIPAK core complex composed of PP2A catalytic and scaffolding subunits, the striatins (PP2A regulatory subunits), the striatin-associated proteins MOB4, STRIP1 and STRIP2, PDCD10 and members of the STE20 kinases, such as STK24 and STK26. Interacts (via FHA domain) with STK3 (when phosphorylated); the interaction associates STK3 with the STRIPAK complex.</text>
</comment>
<dbReference type="CDD" id="cd21911">
    <property type="entry name" value="CC1_SLMAP"/>
    <property type="match status" value="1"/>
</dbReference>
<accession>A0AAV7J195</accession>
<feature type="transmembrane region" description="Helical" evidence="21">
    <location>
        <begin position="785"/>
        <end position="804"/>
    </location>
</feature>
<evidence type="ECO:0000256" key="13">
    <source>
        <dbReference type="ARBA" id="ARBA00023212"/>
    </source>
</evidence>
<keyword evidence="24" id="KW-1185">Reference proteome</keyword>
<dbReference type="SMART" id="SM00240">
    <property type="entry name" value="FHA"/>
    <property type="match status" value="1"/>
</dbReference>
<dbReference type="GO" id="GO:0005789">
    <property type="term" value="C:endoplasmic reticulum membrane"/>
    <property type="evidence" value="ECO:0007669"/>
    <property type="project" value="UniProtKB-SubCell"/>
</dbReference>
<dbReference type="GO" id="GO:0042383">
    <property type="term" value="C:sarcolemma"/>
    <property type="evidence" value="ECO:0007669"/>
    <property type="project" value="UniProtKB-SubCell"/>
</dbReference>